<name>X0YFQ6_9ZZZZ</name>
<feature type="transmembrane region" description="Helical" evidence="1">
    <location>
        <begin position="217"/>
        <end position="243"/>
    </location>
</feature>
<sequence>MDNPDIFNLSLLWTFAVVIIDITLTYIINKTLPNEKKIAKQVLRNSLLTGGFIAFGIWFIQLIIFEVYLNRWLGIELIVQDIRVLIIVVTGLYIIFFFNSLKTKFLPEISERSSKRIQELLQSEVDKQVIYGDANSSEPVLNKQDFLDKDQTFRPPEGISFKFYTYFLKKFSNSKSLEEEIVLISEKKSKVVVPGILWGITIGILVLLVFLTTVNLIIVEVLSLCFMSALFMVLGDISIILIFNRINPVEKRISKSLLDPFGSVG</sequence>
<feature type="transmembrane region" description="Helical" evidence="1">
    <location>
        <begin position="82"/>
        <end position="101"/>
    </location>
</feature>
<protein>
    <submittedName>
        <fullName evidence="2">Uncharacterized protein</fullName>
    </submittedName>
</protein>
<evidence type="ECO:0000256" key="1">
    <source>
        <dbReference type="SAM" id="Phobius"/>
    </source>
</evidence>
<organism evidence="2">
    <name type="scientific">marine sediment metagenome</name>
    <dbReference type="NCBI Taxonomy" id="412755"/>
    <lineage>
        <taxon>unclassified sequences</taxon>
        <taxon>metagenomes</taxon>
        <taxon>ecological metagenomes</taxon>
    </lineage>
</organism>
<feature type="transmembrane region" description="Helical" evidence="1">
    <location>
        <begin position="6"/>
        <end position="27"/>
    </location>
</feature>
<comment type="caution">
    <text evidence="2">The sequence shown here is derived from an EMBL/GenBank/DDBJ whole genome shotgun (WGS) entry which is preliminary data.</text>
</comment>
<dbReference type="AlphaFoldDB" id="X0YFQ6"/>
<reference evidence="2" key="1">
    <citation type="journal article" date="2014" name="Front. Microbiol.">
        <title>High frequency of phylogenetically diverse reductive dehalogenase-homologous genes in deep subseafloor sedimentary metagenomes.</title>
        <authorList>
            <person name="Kawai M."/>
            <person name="Futagami T."/>
            <person name="Toyoda A."/>
            <person name="Takaki Y."/>
            <person name="Nishi S."/>
            <person name="Hori S."/>
            <person name="Arai W."/>
            <person name="Tsubouchi T."/>
            <person name="Morono Y."/>
            <person name="Uchiyama I."/>
            <person name="Ito T."/>
            <person name="Fujiyama A."/>
            <person name="Inagaki F."/>
            <person name="Takami H."/>
        </authorList>
    </citation>
    <scope>NUCLEOTIDE SEQUENCE</scope>
    <source>
        <strain evidence="2">Expedition CK06-06</strain>
    </source>
</reference>
<accession>X0YFQ6</accession>
<evidence type="ECO:0000313" key="2">
    <source>
        <dbReference type="EMBL" id="GAG54839.1"/>
    </source>
</evidence>
<dbReference type="EMBL" id="BART01007203">
    <property type="protein sequence ID" value="GAG54839.1"/>
    <property type="molecule type" value="Genomic_DNA"/>
</dbReference>
<feature type="transmembrane region" description="Helical" evidence="1">
    <location>
        <begin position="191"/>
        <end position="211"/>
    </location>
</feature>
<keyword evidence="1" id="KW-0812">Transmembrane</keyword>
<keyword evidence="1" id="KW-0472">Membrane</keyword>
<keyword evidence="1" id="KW-1133">Transmembrane helix</keyword>
<gene>
    <name evidence="2" type="ORF">S01H4_16421</name>
</gene>
<proteinExistence type="predicted"/>
<feature type="transmembrane region" description="Helical" evidence="1">
    <location>
        <begin position="47"/>
        <end position="70"/>
    </location>
</feature>